<dbReference type="Pfam" id="PF00043">
    <property type="entry name" value="GST_C"/>
    <property type="match status" value="1"/>
</dbReference>
<dbReference type="InterPro" id="IPR036282">
    <property type="entry name" value="Glutathione-S-Trfase_C_sf"/>
</dbReference>
<dbReference type="InterPro" id="IPR036249">
    <property type="entry name" value="Thioredoxin-like_sf"/>
</dbReference>
<dbReference type="FunFam" id="3.40.30.10:FF:000016">
    <property type="entry name" value="Glutathione S-transferase F2"/>
    <property type="match status" value="1"/>
</dbReference>
<name>A0A8H7C6H9_AGABI</name>
<dbReference type="PANTHER" id="PTHR43900:SF3">
    <property type="entry name" value="GLUTATHIONE S-TRANSFERASE RHO"/>
    <property type="match status" value="1"/>
</dbReference>
<dbReference type="GO" id="GO:0005737">
    <property type="term" value="C:cytoplasm"/>
    <property type="evidence" value="ECO:0007669"/>
    <property type="project" value="TreeGrafter"/>
</dbReference>
<dbReference type="InterPro" id="IPR004045">
    <property type="entry name" value="Glutathione_S-Trfase_N"/>
</dbReference>
<dbReference type="Proteomes" id="UP000629468">
    <property type="component" value="Unassembled WGS sequence"/>
</dbReference>
<reference evidence="6 7" key="1">
    <citation type="journal article" name="Sci. Rep.">
        <title>Telomere-to-telomere assembled and centromere annotated genomes of the two main subspecies of the button mushroom Agaricus bisporus reveal especially polymorphic chromosome ends.</title>
        <authorList>
            <person name="Sonnenberg A.S.M."/>
            <person name="Sedaghat-Telgerd N."/>
            <person name="Lavrijssen B."/>
            <person name="Ohm R.A."/>
            <person name="Hendrickx P.M."/>
            <person name="Scholtmeijer K."/>
            <person name="Baars J.J.P."/>
            <person name="van Peer A."/>
        </authorList>
    </citation>
    <scope>NUCLEOTIDE SEQUENCE [LARGE SCALE GENOMIC DNA]</scope>
    <source>
        <strain evidence="6 7">H119_p4</strain>
    </source>
</reference>
<proteinExistence type="predicted"/>
<evidence type="ECO:0000259" key="5">
    <source>
        <dbReference type="PROSITE" id="PS50405"/>
    </source>
</evidence>
<dbReference type="SFLD" id="SFLDG00358">
    <property type="entry name" value="Main_(cytGST)"/>
    <property type="match status" value="1"/>
</dbReference>
<accession>A0A8H7C6H9</accession>
<dbReference type="AlphaFoldDB" id="A0A8H7C6H9"/>
<evidence type="ECO:0000259" key="4">
    <source>
        <dbReference type="PROSITE" id="PS50404"/>
    </source>
</evidence>
<dbReference type="PANTHER" id="PTHR43900">
    <property type="entry name" value="GLUTATHIONE S-TRANSFERASE RHO"/>
    <property type="match status" value="1"/>
</dbReference>
<comment type="catalytic activity">
    <reaction evidence="3">
        <text>RX + glutathione = an S-substituted glutathione + a halide anion + H(+)</text>
        <dbReference type="Rhea" id="RHEA:16437"/>
        <dbReference type="ChEBI" id="CHEBI:15378"/>
        <dbReference type="ChEBI" id="CHEBI:16042"/>
        <dbReference type="ChEBI" id="CHEBI:17792"/>
        <dbReference type="ChEBI" id="CHEBI:57925"/>
        <dbReference type="ChEBI" id="CHEBI:90779"/>
        <dbReference type="EC" id="2.5.1.18"/>
    </reaction>
</comment>
<dbReference type="Gene3D" id="1.20.1050.10">
    <property type="match status" value="1"/>
</dbReference>
<dbReference type="GO" id="GO:0006749">
    <property type="term" value="P:glutathione metabolic process"/>
    <property type="evidence" value="ECO:0007669"/>
    <property type="project" value="TreeGrafter"/>
</dbReference>
<sequence>MVLKLYASNLSPPSRYVGVILHEKKVPFELVHIEFSKNEQKTPANLANQPFGQVPYIVEEDGFVLYESRAIARYIATKYANQGTKLIPTEDMKQRALFDQATFSESANFNDYAFQLYAEVFIKKAYGQIPDQAKVDELKATLGSKMDVHEQILTMQKYIAGNELTLVDLAYVPLATALSDLGVDVREGRPYVTKWLNELINRESWQAIKSQGLVSTA</sequence>
<dbReference type="InterPro" id="IPR040079">
    <property type="entry name" value="Glutathione_S-Trfase"/>
</dbReference>
<evidence type="ECO:0000313" key="7">
    <source>
        <dbReference type="Proteomes" id="UP000629468"/>
    </source>
</evidence>
<dbReference type="Pfam" id="PF13417">
    <property type="entry name" value="GST_N_3"/>
    <property type="match status" value="1"/>
</dbReference>
<gene>
    <name evidence="6" type="ORF">Agabi119p4_7150</name>
</gene>
<dbReference type="SUPFAM" id="SSF47616">
    <property type="entry name" value="GST C-terminal domain-like"/>
    <property type="match status" value="1"/>
</dbReference>
<dbReference type="GO" id="GO:0004364">
    <property type="term" value="F:glutathione transferase activity"/>
    <property type="evidence" value="ECO:0007669"/>
    <property type="project" value="UniProtKB-EC"/>
</dbReference>
<dbReference type="Gene3D" id="3.40.30.10">
    <property type="entry name" value="Glutaredoxin"/>
    <property type="match status" value="1"/>
</dbReference>
<organism evidence="6 7">
    <name type="scientific">Agaricus bisporus var. burnettii</name>
    <dbReference type="NCBI Taxonomy" id="192524"/>
    <lineage>
        <taxon>Eukaryota</taxon>
        <taxon>Fungi</taxon>
        <taxon>Dikarya</taxon>
        <taxon>Basidiomycota</taxon>
        <taxon>Agaricomycotina</taxon>
        <taxon>Agaricomycetes</taxon>
        <taxon>Agaricomycetidae</taxon>
        <taxon>Agaricales</taxon>
        <taxon>Agaricineae</taxon>
        <taxon>Agaricaceae</taxon>
        <taxon>Agaricus</taxon>
    </lineage>
</organism>
<dbReference type="PROSITE" id="PS50405">
    <property type="entry name" value="GST_CTER"/>
    <property type="match status" value="1"/>
</dbReference>
<dbReference type="EC" id="2.5.1.18" evidence="1"/>
<comment type="caution">
    <text evidence="6">The sequence shown here is derived from an EMBL/GenBank/DDBJ whole genome shotgun (WGS) entry which is preliminary data.</text>
</comment>
<protein>
    <recommendedName>
        <fullName evidence="1">glutathione transferase</fullName>
        <ecNumber evidence="1">2.5.1.18</ecNumber>
    </recommendedName>
</protein>
<evidence type="ECO:0000256" key="3">
    <source>
        <dbReference type="ARBA" id="ARBA00047960"/>
    </source>
</evidence>
<evidence type="ECO:0000256" key="2">
    <source>
        <dbReference type="ARBA" id="ARBA00022679"/>
    </source>
</evidence>
<feature type="domain" description="GST C-terminal" evidence="5">
    <location>
        <begin position="91"/>
        <end position="217"/>
    </location>
</feature>
<dbReference type="SUPFAM" id="SSF52833">
    <property type="entry name" value="Thioredoxin-like"/>
    <property type="match status" value="1"/>
</dbReference>
<dbReference type="GO" id="GO:0043295">
    <property type="term" value="F:glutathione binding"/>
    <property type="evidence" value="ECO:0007669"/>
    <property type="project" value="TreeGrafter"/>
</dbReference>
<dbReference type="PROSITE" id="PS50404">
    <property type="entry name" value="GST_NTER"/>
    <property type="match status" value="1"/>
</dbReference>
<dbReference type="InterPro" id="IPR004046">
    <property type="entry name" value="GST_C"/>
</dbReference>
<feature type="domain" description="GST N-terminal" evidence="4">
    <location>
        <begin position="1"/>
        <end position="83"/>
    </location>
</feature>
<dbReference type="InterPro" id="IPR010987">
    <property type="entry name" value="Glutathione-S-Trfase_C-like"/>
</dbReference>
<evidence type="ECO:0000256" key="1">
    <source>
        <dbReference type="ARBA" id="ARBA00012452"/>
    </source>
</evidence>
<evidence type="ECO:0000313" key="6">
    <source>
        <dbReference type="EMBL" id="KAF7767907.1"/>
    </source>
</evidence>
<keyword evidence="2" id="KW-0808">Transferase</keyword>
<dbReference type="EMBL" id="JABXXO010000010">
    <property type="protein sequence ID" value="KAF7767907.1"/>
    <property type="molecule type" value="Genomic_DNA"/>
</dbReference>
<dbReference type="SFLD" id="SFLDS00019">
    <property type="entry name" value="Glutathione_Transferase_(cytos"/>
    <property type="match status" value="1"/>
</dbReference>